<feature type="transmembrane region" description="Helical" evidence="9">
    <location>
        <begin position="347"/>
        <end position="366"/>
    </location>
</feature>
<evidence type="ECO:0000256" key="4">
    <source>
        <dbReference type="ARBA" id="ARBA00022989"/>
    </source>
</evidence>
<keyword evidence="6" id="KW-0496">Mitochondrion</keyword>
<organism evidence="10 11">
    <name type="scientific">Oidiodendron maius (strain Zn)</name>
    <dbReference type="NCBI Taxonomy" id="913774"/>
    <lineage>
        <taxon>Eukaryota</taxon>
        <taxon>Fungi</taxon>
        <taxon>Dikarya</taxon>
        <taxon>Ascomycota</taxon>
        <taxon>Pezizomycotina</taxon>
        <taxon>Leotiomycetes</taxon>
        <taxon>Leotiomycetes incertae sedis</taxon>
        <taxon>Myxotrichaceae</taxon>
        <taxon>Oidiodendron</taxon>
    </lineage>
</organism>
<keyword evidence="5" id="KW-0175">Coiled coil</keyword>
<evidence type="ECO:0000256" key="5">
    <source>
        <dbReference type="ARBA" id="ARBA00023054"/>
    </source>
</evidence>
<evidence type="ECO:0000256" key="1">
    <source>
        <dbReference type="ARBA" id="ARBA00004173"/>
    </source>
</evidence>
<dbReference type="Proteomes" id="UP000054321">
    <property type="component" value="Unassembled WGS sequence"/>
</dbReference>
<evidence type="ECO:0000313" key="10">
    <source>
        <dbReference type="EMBL" id="KIM94852.1"/>
    </source>
</evidence>
<feature type="region of interest" description="Disordered" evidence="8">
    <location>
        <begin position="165"/>
        <end position="185"/>
    </location>
</feature>
<dbReference type="HOGENOM" id="CLU_030970_1_0_1"/>
<evidence type="ECO:0000313" key="11">
    <source>
        <dbReference type="Proteomes" id="UP000054321"/>
    </source>
</evidence>
<reference evidence="10 11" key="1">
    <citation type="submission" date="2014-04" db="EMBL/GenBank/DDBJ databases">
        <authorList>
            <consortium name="DOE Joint Genome Institute"/>
            <person name="Kuo A."/>
            <person name="Martino E."/>
            <person name="Perotto S."/>
            <person name="Kohler A."/>
            <person name="Nagy L.G."/>
            <person name="Floudas D."/>
            <person name="Copeland A."/>
            <person name="Barry K.W."/>
            <person name="Cichocki N."/>
            <person name="Veneault-Fourrey C."/>
            <person name="LaButti K."/>
            <person name="Lindquist E.A."/>
            <person name="Lipzen A."/>
            <person name="Lundell T."/>
            <person name="Morin E."/>
            <person name="Murat C."/>
            <person name="Sun H."/>
            <person name="Tunlid A."/>
            <person name="Henrissat B."/>
            <person name="Grigoriev I.V."/>
            <person name="Hibbett D.S."/>
            <person name="Martin F."/>
            <person name="Nordberg H.P."/>
            <person name="Cantor M.N."/>
            <person name="Hua S.X."/>
        </authorList>
    </citation>
    <scope>NUCLEOTIDE SEQUENCE [LARGE SCALE GENOMIC DNA]</scope>
    <source>
        <strain evidence="10 11">Zn</strain>
    </source>
</reference>
<dbReference type="EMBL" id="KN832888">
    <property type="protein sequence ID" value="KIM94852.1"/>
    <property type="molecule type" value="Genomic_DNA"/>
</dbReference>
<keyword evidence="7 9" id="KW-0472">Membrane</keyword>
<dbReference type="Pfam" id="PF07798">
    <property type="entry name" value="CCDC90-like"/>
    <property type="match status" value="1"/>
</dbReference>
<keyword evidence="11" id="KW-1185">Reference proteome</keyword>
<accession>A0A0C3CYV1</accession>
<feature type="compositionally biased region" description="Basic and acidic residues" evidence="8">
    <location>
        <begin position="73"/>
        <end position="102"/>
    </location>
</feature>
<evidence type="ECO:0000256" key="7">
    <source>
        <dbReference type="ARBA" id="ARBA00023136"/>
    </source>
</evidence>
<dbReference type="OrthoDB" id="5424147at2759"/>
<dbReference type="PANTHER" id="PTHR14360:SF12">
    <property type="entry name" value="MOZ PROTEIN REPRESENTS A CHROMATIN-ASSOCIATED ACETYLTRANSFERASE"/>
    <property type="match status" value="1"/>
</dbReference>
<name>A0A0C3CYV1_OIDMZ</name>
<dbReference type="InterPro" id="IPR024461">
    <property type="entry name" value="CCDC90-like"/>
</dbReference>
<evidence type="ECO:0000256" key="3">
    <source>
        <dbReference type="ARBA" id="ARBA00022692"/>
    </source>
</evidence>
<evidence type="ECO:0000256" key="2">
    <source>
        <dbReference type="ARBA" id="ARBA00004370"/>
    </source>
</evidence>
<evidence type="ECO:0008006" key="12">
    <source>
        <dbReference type="Google" id="ProtNLM"/>
    </source>
</evidence>
<gene>
    <name evidence="10" type="ORF">OIDMADRAFT_171681</name>
</gene>
<feature type="region of interest" description="Disordered" evidence="8">
    <location>
        <begin position="47"/>
        <end position="128"/>
    </location>
</feature>
<dbReference type="GO" id="GO:0005739">
    <property type="term" value="C:mitochondrion"/>
    <property type="evidence" value="ECO:0007669"/>
    <property type="project" value="UniProtKB-SubCell"/>
</dbReference>
<reference evidence="11" key="2">
    <citation type="submission" date="2015-01" db="EMBL/GenBank/DDBJ databases">
        <title>Evolutionary Origins and Diversification of the Mycorrhizal Mutualists.</title>
        <authorList>
            <consortium name="DOE Joint Genome Institute"/>
            <consortium name="Mycorrhizal Genomics Consortium"/>
            <person name="Kohler A."/>
            <person name="Kuo A."/>
            <person name="Nagy L.G."/>
            <person name="Floudas D."/>
            <person name="Copeland A."/>
            <person name="Barry K.W."/>
            <person name="Cichocki N."/>
            <person name="Veneault-Fourrey C."/>
            <person name="LaButti K."/>
            <person name="Lindquist E.A."/>
            <person name="Lipzen A."/>
            <person name="Lundell T."/>
            <person name="Morin E."/>
            <person name="Murat C."/>
            <person name="Riley R."/>
            <person name="Ohm R."/>
            <person name="Sun H."/>
            <person name="Tunlid A."/>
            <person name="Henrissat B."/>
            <person name="Grigoriev I.V."/>
            <person name="Hibbett D.S."/>
            <person name="Martin F."/>
        </authorList>
    </citation>
    <scope>NUCLEOTIDE SEQUENCE [LARGE SCALE GENOMIC DNA]</scope>
    <source>
        <strain evidence="11">Zn</strain>
    </source>
</reference>
<feature type="compositionally biased region" description="Polar residues" evidence="8">
    <location>
        <begin position="106"/>
        <end position="128"/>
    </location>
</feature>
<keyword evidence="4 9" id="KW-1133">Transmembrane helix</keyword>
<dbReference type="InParanoid" id="A0A0C3CYV1"/>
<proteinExistence type="predicted"/>
<sequence>MSTTRLTFLYPHLFRSVRVGDSAANTARVRTQAPRIPGQPVRCFAASERRVRQSPQRHGKAVEPYPIGGGSTDEFKIPESAIEGKDAEKNRERSGTEVKSSEAEGGQSSTTRPSSEGPSSETLQNTSNTKNLENESAAEPVSSQQPATNAPQSFAPLETVLQMPPPERQDQENATKSPHLQTPPYVHHFDTYTLVQQVEAGDFTAEQSITAMKAVRSLLARNLDVAKAGLVSKSDVENESYLFRAACSELRTEIQNQRKAKEETMRRERTLLQHEVDILNQKLTQELLSLKDDLKGMFDDRKMAVRMEQRAMESKIQELNYKITVALNSDSKSEVEGLRWVLTRRSVMGILFMAVMVLTSLRYASYKAHEEEMKKKAQAASKPGETVTDLPAEGAAEILAAN</sequence>
<dbReference type="GO" id="GO:0016020">
    <property type="term" value="C:membrane"/>
    <property type="evidence" value="ECO:0007669"/>
    <property type="project" value="UniProtKB-SubCell"/>
</dbReference>
<evidence type="ECO:0000256" key="8">
    <source>
        <dbReference type="SAM" id="MobiDB-lite"/>
    </source>
</evidence>
<dbReference type="PANTHER" id="PTHR14360">
    <property type="entry name" value="PROTEIN FMP32, MITOCHONDRIAL"/>
    <property type="match status" value="1"/>
</dbReference>
<keyword evidence="3 9" id="KW-0812">Transmembrane</keyword>
<comment type="subcellular location">
    <subcellularLocation>
        <location evidence="2">Membrane</location>
    </subcellularLocation>
    <subcellularLocation>
        <location evidence="1">Mitochondrion</location>
    </subcellularLocation>
</comment>
<dbReference type="STRING" id="913774.A0A0C3CYV1"/>
<protein>
    <recommendedName>
        <fullName evidence="12">DUF1640 domain-containing protein</fullName>
    </recommendedName>
</protein>
<dbReference type="AlphaFoldDB" id="A0A0C3CYV1"/>
<dbReference type="Gene3D" id="1.20.5.340">
    <property type="match status" value="1"/>
</dbReference>
<evidence type="ECO:0000256" key="6">
    <source>
        <dbReference type="ARBA" id="ARBA00023128"/>
    </source>
</evidence>
<evidence type="ECO:0000256" key="9">
    <source>
        <dbReference type="SAM" id="Phobius"/>
    </source>
</evidence>